<dbReference type="GO" id="GO:0005524">
    <property type="term" value="F:ATP binding"/>
    <property type="evidence" value="ECO:0007669"/>
    <property type="project" value="UniProtKB-UniRule"/>
</dbReference>
<feature type="region of interest" description="Disordered" evidence="6">
    <location>
        <begin position="2637"/>
        <end position="2703"/>
    </location>
</feature>
<dbReference type="InterPro" id="IPR045529">
    <property type="entry name" value="DUF6469"/>
</dbReference>
<comment type="caution">
    <text evidence="8">The sequence shown here is derived from an EMBL/GenBank/DDBJ whole genome shotgun (WGS) entry which is preliminary data.</text>
</comment>
<keyword evidence="3 5" id="KW-0347">Helicase</keyword>
<sequence length="2703" mass="307924">MESESSSKKRVDRDNGFTDVMFSWSIEDILNENLYKNQVEDIELSFHSVGHYFGSYFYPLLEETRAQLSSSMETLYNAPFAEVIDLEEAKPFGTKTYDLKISSWKNRFSGRGKEPYKTLPGDVFILADFKPQTVEDLQRVGRLWSFVSVARIPHDENEDENEDGILPINLKVRSSKDIDLYDETQKSLFVVFLTNMIPNRRMWSVLHMCRSSNLIEKILCTGKTMYAGEQRKESCDQCSTQTDASRDDKFYLTSSSILNDSQHKAISACLSSLCCNHKSTIELIWGPPGTGKTNTLGTLLFALLKLKHRILACAPTNVAIKEVASRVLSMVRKSSDRESDGLFCSMGDMLLFGNHERLKVGADIEEIYLDYRVKQLTKCFAPSTGWNYSFTSMIDLLQNCISHYEIFTENELKGNENIDVGEHEKINDEKHSSCRNGSRKSFLEFLSERFDTIASPLKHCIYILCTHISKSYLLEHNFQNLVCLIEELDSFKALLFQSNIHCEELEEVFSLPESPENPTGSFVGAAHLLYKKRTECLCALRILKDSLGQLNLPNFLNEDAIKEFCFQTSLLIYSTASSSYKLHSVSMKTPLNILVIDEAAQLKECESIIPLLLPGINHAILVGDECQLPAMVESNVSYKAGFGRSLFERLSSLNHPKHLLNIQYRMHPAIIDGREEFDDAGRSRKNMVEVAVVMKIVKNLYKAWLGSTEKLCIGVVSPYAAQVFAIQEKLGHIYDSNDGFDVNVKSIDGFQGGEQDIIILSTVRSNCSSSLEFISNPQRCNVALTRARHGLWILGNEKTLTTRENVWKSLVLDAKSRQCFFNADEDMDLAKAILNVKKELDQFDDLLNSDSVLFSKSRWKVHFSDNFLKSFKKLWSDRTKKSVLSLLLKLSVGWRPKRRKVGLLCGNSSEILKQFNVESLYVVCSTDIVKESRYTQVLKIWDVLSLDDIPKLVKRLDPIFRSYTDDFITCCEKKCFEGDLEVPASWAISAEIIKFKSLDDNGNEGESSIGAFDGRSYVENSKVEESLLLMKFYSLSSGVVSHLLSNRDGVELDLPFEVTDEERHIILFPQSTFVLGRSGTGKTTVLTMKLFQKERLHHMAVERTYEAESSGAPCLSHVKEFRDNSAENSRPVLHQLFVTVSPKLCQAVKHHVTRLKRSIYGDSISAESGSADEDIVDTSIQFKNLPDSFIDLPPSSYPLVITFHKFLMMLDGTIGGMQALDSEDGRLSREEYVKLSENRGSSLSCQKRELIYDIYHNYEKMKMENGEFDLADMVIDLHVRLRTERYEGDKMLFIYIDEVQDLTMSQIALFKYICPNVDEGFVFSGDTAQTIARGIDFRFQDIRNLFYKKFVSESCSGINNLRREKGKISEIFELSQNFRTHAGVLKLSQSIIELLFHFFPHSIDLLKPETSLIYGEAPVVLESGERENAIVTIFGNSGNMGGKIVGFGAEQVILVRDDSARNSIVEYVGKQALVLTILECKGLEFQDVLLYNFFGSSPLRNRWRLIYGYMKEQEMLDTTTNISHTSFSDSKHNVLCSELKQLYVAVTRTRQRLWICENTEEFSKPMFDYWKKKCLVQTKELDDSLAQAMKVASSPAEWKSRGIKLYYQNNYEMATMCFERAGDSYWERKSKASGLKATADRLRDLNPEDASAILREAAEIFEGIGMADSAAQCFSDLGDHERAGKLYLEKCEEPDLKRAGDCFCLAGCYKIAAEVYARGSFFSDCLSVCAKGRMFDVGLGYIQHWKHDKIDGDSVVRRPELNEIEQKFLESCARHYLEHKDSKSMMKFVKAFHSMDLKRNFLQSYGLLTELLSLEEESGNFLEAVNIAKHIGDIILEAGLLEKAGNYVEASELLLFFVLANSLWSSGSKGWPLKVFEKKEDILLRALSLAKKESCSYYELVRTEADILSNELSNMLTIVTHLNNSRRYKSIRGEVLCLRKLLDAHFQLNSSKYVWQEEFIVDSLVNIEGMVSKNQLSIETLFYSWNCWRDSIVYILKYLSCLKTKSVIQNGSYGNFALNYFGVRKQMYNLNEIYILLIPDAFWVKHVSDRFLKIGKLVSVSEHILVSAALSYWCSELLTVGMDVLRNIEALHKFSANKSLSTFCQARSLVLVYEVSKFLLKCSFLTHSHSNWKSLDNLIRLPIHSLFGLAIPVDWHKPLTLNMALLRRTETCQDLAEEVINENIKRKDRLTYGQIGKVVIMILGMGRPTEGLCLEIMRRFDDNPPWKLFIESLTLKAVQKYSLGNVADKEMLIMFKFCEALQDTYNANWIREVDYISPTCFMYLIERLLILTCYWKKGLIFTTKSSFLEWLNYQDEDALKNLSLMAQVNPDLQGVHKFIGRVLLQLLYNQNDTMNWIRKSGLNVKEHWPLLVLRLVVSLCLLHLSSGTYLDSLYDLLGKSYIWELLPYAFYNVLRKGKKNLSLKKFAEAFKMVDNPLVIARIWNNSPEILCPDALLVDITISQNREQILQVLFPERVGTLCGENSAVITEASNSTDKEASPSNCSSLPKLESDMPIGIDCSWNALEQLTCQLKLSCQSLNHQLATNESCDCRNTCRKVKDCVDNCIELLTTWTTGNLQQDPCYLEDENELIELASLLDEMKQLSAKLSSSSNSVIKNEIPAINELCGRILSKRPTERNMLVQKEKEKEKENVMDKCETLQGSSASRPKENVPKDSGKGNSRENNKNGKRKKAKNNKGRNKGRK</sequence>
<feature type="domain" description="UvrD-like helicase ATP-binding" evidence="7">
    <location>
        <begin position="1055"/>
        <end position="1381"/>
    </location>
</feature>
<proteinExistence type="predicted"/>
<evidence type="ECO:0000256" key="6">
    <source>
        <dbReference type="SAM" id="MobiDB-lite"/>
    </source>
</evidence>
<dbReference type="GO" id="GO:0005694">
    <property type="term" value="C:chromosome"/>
    <property type="evidence" value="ECO:0007669"/>
    <property type="project" value="UniProtKB-ARBA"/>
</dbReference>
<evidence type="ECO:0000256" key="5">
    <source>
        <dbReference type="PROSITE-ProRule" id="PRU00560"/>
    </source>
</evidence>
<keyword evidence="4 5" id="KW-0067">ATP-binding</keyword>
<dbReference type="FunFam" id="3.40.50.300:FF:000326">
    <property type="entry name" value="P-loop containing nucleoside triphosphate hydrolase"/>
    <property type="match status" value="1"/>
</dbReference>
<evidence type="ECO:0000259" key="7">
    <source>
        <dbReference type="PROSITE" id="PS51198"/>
    </source>
</evidence>
<evidence type="ECO:0000256" key="1">
    <source>
        <dbReference type="ARBA" id="ARBA00022741"/>
    </source>
</evidence>
<dbReference type="InterPro" id="IPR041679">
    <property type="entry name" value="DNA2/NAM7-like_C"/>
</dbReference>
<feature type="compositionally biased region" description="Basic residues" evidence="6">
    <location>
        <begin position="2686"/>
        <end position="2703"/>
    </location>
</feature>
<dbReference type="CDD" id="cd18808">
    <property type="entry name" value="SF1_C_Upf1"/>
    <property type="match status" value="1"/>
</dbReference>
<name>A0A834TS23_9FABA</name>
<dbReference type="Pfam" id="PF13087">
    <property type="entry name" value="AAA_12"/>
    <property type="match status" value="1"/>
</dbReference>
<protein>
    <submittedName>
        <fullName evidence="8">RecBCD enzyme subunit RecB, P-loop containing nucleoside triphosphate hydrolase</fullName>
    </submittedName>
</protein>
<dbReference type="PANTHER" id="PTHR21529:SF4">
    <property type="entry name" value="TPR AND ANKYRIN REPEAT-CONTAINING PROTEIN 1"/>
    <property type="match status" value="1"/>
</dbReference>
<dbReference type="Pfam" id="PF20073">
    <property type="entry name" value="DUF6469"/>
    <property type="match status" value="1"/>
</dbReference>
<organism evidence="8 9">
    <name type="scientific">Senna tora</name>
    <dbReference type="NCBI Taxonomy" id="362788"/>
    <lineage>
        <taxon>Eukaryota</taxon>
        <taxon>Viridiplantae</taxon>
        <taxon>Streptophyta</taxon>
        <taxon>Embryophyta</taxon>
        <taxon>Tracheophyta</taxon>
        <taxon>Spermatophyta</taxon>
        <taxon>Magnoliopsida</taxon>
        <taxon>eudicotyledons</taxon>
        <taxon>Gunneridae</taxon>
        <taxon>Pentapetalae</taxon>
        <taxon>rosids</taxon>
        <taxon>fabids</taxon>
        <taxon>Fabales</taxon>
        <taxon>Fabaceae</taxon>
        <taxon>Caesalpinioideae</taxon>
        <taxon>Cassia clade</taxon>
        <taxon>Senna</taxon>
    </lineage>
</organism>
<evidence type="ECO:0000313" key="8">
    <source>
        <dbReference type="EMBL" id="KAF7827415.1"/>
    </source>
</evidence>
<dbReference type="InterPro" id="IPR039904">
    <property type="entry name" value="TRANK1"/>
</dbReference>
<dbReference type="SUPFAM" id="SSF52540">
    <property type="entry name" value="P-loop containing nucleoside triphosphate hydrolases"/>
    <property type="match status" value="2"/>
</dbReference>
<evidence type="ECO:0000256" key="4">
    <source>
        <dbReference type="ARBA" id="ARBA00022840"/>
    </source>
</evidence>
<keyword evidence="9" id="KW-1185">Reference proteome</keyword>
<reference evidence="8" key="1">
    <citation type="submission" date="2020-09" db="EMBL/GenBank/DDBJ databases">
        <title>Genome-Enabled Discovery of Anthraquinone Biosynthesis in Senna tora.</title>
        <authorList>
            <person name="Kang S.-H."/>
            <person name="Pandey R.P."/>
            <person name="Lee C.-M."/>
            <person name="Sim J.-S."/>
            <person name="Jeong J.-T."/>
            <person name="Choi B.-S."/>
            <person name="Jung M."/>
            <person name="Ginzburg D."/>
            <person name="Zhao K."/>
            <person name="Won S.Y."/>
            <person name="Oh T.-J."/>
            <person name="Yu Y."/>
            <person name="Kim N.-H."/>
            <person name="Lee O.R."/>
            <person name="Lee T.-H."/>
            <person name="Bashyal P."/>
            <person name="Kim T.-S."/>
            <person name="Lee W.-H."/>
            <person name="Kawkins C."/>
            <person name="Kim C.-K."/>
            <person name="Kim J.S."/>
            <person name="Ahn B.O."/>
            <person name="Rhee S.Y."/>
            <person name="Sohng J.K."/>
        </authorList>
    </citation>
    <scope>NUCLEOTIDE SEQUENCE</scope>
    <source>
        <tissue evidence="8">Leaf</tissue>
    </source>
</reference>
<dbReference type="OrthoDB" id="3156807at2759"/>
<keyword evidence="1 5" id="KW-0547">Nucleotide-binding</keyword>
<feature type="binding site" evidence="5">
    <location>
        <begin position="1076"/>
        <end position="1083"/>
    </location>
    <ligand>
        <name>ATP</name>
        <dbReference type="ChEBI" id="CHEBI:30616"/>
    </ligand>
</feature>
<dbReference type="PROSITE" id="PS51198">
    <property type="entry name" value="UVRD_HELICASE_ATP_BIND"/>
    <property type="match status" value="1"/>
</dbReference>
<feature type="compositionally biased region" description="Basic and acidic residues" evidence="6">
    <location>
        <begin position="2666"/>
        <end position="2685"/>
    </location>
</feature>
<dbReference type="GO" id="GO:0004386">
    <property type="term" value="F:helicase activity"/>
    <property type="evidence" value="ECO:0007669"/>
    <property type="project" value="UniProtKB-UniRule"/>
</dbReference>
<dbReference type="SUPFAM" id="SSF48452">
    <property type="entry name" value="TPR-like"/>
    <property type="match status" value="1"/>
</dbReference>
<dbReference type="Proteomes" id="UP000634136">
    <property type="component" value="Unassembled WGS sequence"/>
</dbReference>
<evidence type="ECO:0000313" key="9">
    <source>
        <dbReference type="Proteomes" id="UP000634136"/>
    </source>
</evidence>
<dbReference type="InterPro" id="IPR047187">
    <property type="entry name" value="SF1_C_Upf1"/>
</dbReference>
<dbReference type="GO" id="GO:0016787">
    <property type="term" value="F:hydrolase activity"/>
    <property type="evidence" value="ECO:0007669"/>
    <property type="project" value="UniProtKB-UniRule"/>
</dbReference>
<dbReference type="InterPro" id="IPR011990">
    <property type="entry name" value="TPR-like_helical_dom_sf"/>
</dbReference>
<dbReference type="InterPro" id="IPR014016">
    <property type="entry name" value="UvrD-like_ATP-bd"/>
</dbReference>
<dbReference type="PANTHER" id="PTHR21529">
    <property type="entry name" value="MAMMARY TURMOR VIRUS RECEPTOR HOMOLOG 1, 2 MTVR1, 2"/>
    <property type="match status" value="1"/>
</dbReference>
<accession>A0A834TS23</accession>
<dbReference type="Gene3D" id="3.40.50.300">
    <property type="entry name" value="P-loop containing nucleotide triphosphate hydrolases"/>
    <property type="match status" value="4"/>
</dbReference>
<gene>
    <name evidence="8" type="ORF">G2W53_018579</name>
</gene>
<dbReference type="Pfam" id="PF13086">
    <property type="entry name" value="AAA_11"/>
    <property type="match status" value="2"/>
</dbReference>
<evidence type="ECO:0000256" key="3">
    <source>
        <dbReference type="ARBA" id="ARBA00022806"/>
    </source>
</evidence>
<dbReference type="InterPro" id="IPR027417">
    <property type="entry name" value="P-loop_NTPase"/>
</dbReference>
<keyword evidence="2 5" id="KW-0378">Hydrolase</keyword>
<feature type="compositionally biased region" description="Basic and acidic residues" evidence="6">
    <location>
        <begin position="2642"/>
        <end position="2657"/>
    </location>
</feature>
<dbReference type="Pfam" id="PF00580">
    <property type="entry name" value="UvrD-helicase"/>
    <property type="match status" value="1"/>
</dbReference>
<dbReference type="EMBL" id="JAAIUW010000006">
    <property type="protein sequence ID" value="KAF7827415.1"/>
    <property type="molecule type" value="Genomic_DNA"/>
</dbReference>
<dbReference type="InterPro" id="IPR041677">
    <property type="entry name" value="DNA2/NAM7_AAA_11"/>
</dbReference>
<evidence type="ECO:0000256" key="2">
    <source>
        <dbReference type="ARBA" id="ARBA00022801"/>
    </source>
</evidence>